<dbReference type="Proteomes" id="UP001225576">
    <property type="component" value="Unassembled WGS sequence"/>
</dbReference>
<dbReference type="RefSeq" id="WP_062612833.1">
    <property type="nucleotide sequence ID" value="NZ_CALTZF010000032.1"/>
</dbReference>
<organism evidence="3 5">
    <name type="scientific">Trueperella bernardiae</name>
    <dbReference type="NCBI Taxonomy" id="59561"/>
    <lineage>
        <taxon>Bacteria</taxon>
        <taxon>Bacillati</taxon>
        <taxon>Actinomycetota</taxon>
        <taxon>Actinomycetes</taxon>
        <taxon>Actinomycetales</taxon>
        <taxon>Actinomycetaceae</taxon>
        <taxon>Trueperella</taxon>
    </lineage>
</organism>
<dbReference type="Gene3D" id="3.30.2320.60">
    <property type="entry name" value="FhaA, phosphopeptide-binding domain (DUF3662)"/>
    <property type="match status" value="1"/>
</dbReference>
<reference evidence="4" key="2">
    <citation type="submission" date="2023-05" db="EMBL/GenBank/DDBJ databases">
        <title>Genomic Catalog of Human Bladder Bacteria.</title>
        <authorList>
            <person name="Du J."/>
        </authorList>
    </citation>
    <scope>NUCLEOTIDE SEQUENCE</scope>
    <source>
        <strain evidence="4">UMB1304A</strain>
    </source>
</reference>
<dbReference type="PROSITE" id="PS50006">
    <property type="entry name" value="FHA_DOMAIN"/>
    <property type="match status" value="1"/>
</dbReference>
<sequence length="232" mass="25344">MGAFDRIERGMENAVENVFSRAFRSDLKPVELASGLKKSMDDRAAAVSQERVVVPNEFEILLSESDFHKLEEWGEDAMRDELTDIATAHARNQAYTFLGPIKITFNSTPELSRGKLLVRGRSKRGPAAPATMPEASPENPIIEVAGERYLLTGAVTVIGRGSSADITVDDAGVSRRHLELRVTPGGVIATDLDTTNGTYVEGHRITAATLLDGNTITIGRTRIMFWTSPEML</sequence>
<dbReference type="OrthoDB" id="151099at2"/>
<dbReference type="InterPro" id="IPR000253">
    <property type="entry name" value="FHA_dom"/>
</dbReference>
<dbReference type="SMART" id="SM00240">
    <property type="entry name" value="FHA"/>
    <property type="match status" value="1"/>
</dbReference>
<dbReference type="EMBL" id="LNIZ01000002">
    <property type="protein sequence ID" value="KTF04508.1"/>
    <property type="molecule type" value="Genomic_DNA"/>
</dbReference>
<gene>
    <name evidence="3" type="primary">garA_2</name>
    <name evidence="3" type="ORF">AQZ59_00490</name>
    <name evidence="4" type="ORF">QP858_07260</name>
</gene>
<keyword evidence="1" id="KW-0597">Phosphoprotein</keyword>
<evidence type="ECO:0000256" key="1">
    <source>
        <dbReference type="ARBA" id="ARBA00022553"/>
    </source>
</evidence>
<reference evidence="3 5" key="1">
    <citation type="submission" date="2015-11" db="EMBL/GenBank/DDBJ databases">
        <title>Draft Genome Sequence of the Type Strain Trueperella bernardiae LCDC 89-0504T, Isolated from Blood Culture.</title>
        <authorList>
            <person name="Bernier A.-M."/>
            <person name="Bernard K."/>
        </authorList>
    </citation>
    <scope>NUCLEOTIDE SEQUENCE [LARGE SCALE GENOMIC DNA]</scope>
    <source>
        <strain evidence="3 5">LCDC 89-0504</strain>
    </source>
</reference>
<dbReference type="SUPFAM" id="SSF49879">
    <property type="entry name" value="SMAD/FHA domain"/>
    <property type="match status" value="1"/>
</dbReference>
<dbReference type="PANTHER" id="PTHR23308">
    <property type="entry name" value="NUCLEAR INHIBITOR OF PROTEIN PHOSPHATASE-1"/>
    <property type="match status" value="1"/>
</dbReference>
<evidence type="ECO:0000259" key="2">
    <source>
        <dbReference type="PROSITE" id="PS50006"/>
    </source>
</evidence>
<evidence type="ECO:0000313" key="4">
    <source>
        <dbReference type="EMBL" id="MDK8602252.1"/>
    </source>
</evidence>
<proteinExistence type="predicted"/>
<dbReference type="InterPro" id="IPR050923">
    <property type="entry name" value="Cell_Proc_Reg/RNA_Proc"/>
</dbReference>
<protein>
    <submittedName>
        <fullName evidence="4">DUF3662 and FHA domain-containing protein</fullName>
    </submittedName>
    <submittedName>
        <fullName evidence="3">Glycogen accumulation regulator GarA</fullName>
    </submittedName>
</protein>
<dbReference type="PATRIC" id="fig|59561.3.peg.483"/>
<name>A0A0W1KLW7_9ACTO</name>
<evidence type="ECO:0000313" key="3">
    <source>
        <dbReference type="EMBL" id="KTF04508.1"/>
    </source>
</evidence>
<dbReference type="CDD" id="cd00060">
    <property type="entry name" value="FHA"/>
    <property type="match status" value="1"/>
</dbReference>
<dbReference type="Pfam" id="PF12401">
    <property type="entry name" value="FhaA_N"/>
    <property type="match status" value="1"/>
</dbReference>
<comment type="caution">
    <text evidence="3">The sequence shown here is derived from an EMBL/GenBank/DDBJ whole genome shotgun (WGS) entry which is preliminary data.</text>
</comment>
<dbReference type="InterPro" id="IPR008984">
    <property type="entry name" value="SMAD_FHA_dom_sf"/>
</dbReference>
<keyword evidence="5" id="KW-1185">Reference proteome</keyword>
<dbReference type="STRING" id="59561.AQZ59_00490"/>
<dbReference type="InterPro" id="IPR042287">
    <property type="entry name" value="FhaA_N_sf"/>
</dbReference>
<dbReference type="AlphaFoldDB" id="A0A0W1KLW7"/>
<feature type="domain" description="FHA" evidence="2">
    <location>
        <begin position="156"/>
        <end position="205"/>
    </location>
</feature>
<accession>A0A0W1KLW7</accession>
<dbReference type="InterPro" id="IPR022128">
    <property type="entry name" value="FhaA_N"/>
</dbReference>
<dbReference type="Gene3D" id="2.60.200.20">
    <property type="match status" value="1"/>
</dbReference>
<dbReference type="EMBL" id="JASPDQ010000017">
    <property type="protein sequence ID" value="MDK8602252.1"/>
    <property type="molecule type" value="Genomic_DNA"/>
</dbReference>
<dbReference type="Pfam" id="PF00498">
    <property type="entry name" value="FHA"/>
    <property type="match status" value="1"/>
</dbReference>
<dbReference type="Proteomes" id="UP000054404">
    <property type="component" value="Unassembled WGS sequence"/>
</dbReference>
<evidence type="ECO:0000313" key="5">
    <source>
        <dbReference type="Proteomes" id="UP000054404"/>
    </source>
</evidence>